<dbReference type="SUPFAM" id="SSF46785">
    <property type="entry name" value="Winged helix' DNA-binding domain"/>
    <property type="match status" value="1"/>
</dbReference>
<evidence type="ECO:0000256" key="2">
    <source>
        <dbReference type="ARBA" id="ARBA00023125"/>
    </source>
</evidence>
<dbReference type="InterPro" id="IPR036390">
    <property type="entry name" value="WH_DNA-bd_sf"/>
</dbReference>
<dbReference type="Pfam" id="PF00392">
    <property type="entry name" value="GntR"/>
    <property type="match status" value="1"/>
</dbReference>
<accession>A0A7I8D773</accession>
<dbReference type="PRINTS" id="PR00035">
    <property type="entry name" value="HTHGNTR"/>
</dbReference>
<dbReference type="PROSITE" id="PS50949">
    <property type="entry name" value="HTH_GNTR"/>
    <property type="match status" value="1"/>
</dbReference>
<dbReference type="Gene3D" id="1.10.10.10">
    <property type="entry name" value="Winged helix-like DNA-binding domain superfamily/Winged helix DNA-binding domain"/>
    <property type="match status" value="1"/>
</dbReference>
<dbReference type="InterPro" id="IPR008920">
    <property type="entry name" value="TF_FadR/GntR_C"/>
</dbReference>
<protein>
    <submittedName>
        <fullName evidence="5">GntR family transcriptional regulator</fullName>
    </submittedName>
</protein>
<sequence length="220" mass="25245">MEHFGQSLPEQIAERIAQRILEGELQLGSRLKEASLAEEFGTSRAPIREALYILTLQGLVERMPRKGAVVKSYTSKELTQLYQVRCHLEEFALSEISLPLSDYGKQAFNTILDQMGNAVKNKDFHEYANLNMQFHRTLFDLADNKILASLYDHLEIPLQFLLKLSVGNEQTLVQSHQEHQQIVSLLFDGQRDKALEALKQHDLDSLSRVSKYVSRFKENN</sequence>
<dbReference type="CDD" id="cd07377">
    <property type="entry name" value="WHTH_GntR"/>
    <property type="match status" value="1"/>
</dbReference>
<dbReference type="PANTHER" id="PTHR43537:SF24">
    <property type="entry name" value="GLUCONATE OPERON TRANSCRIPTIONAL REPRESSOR"/>
    <property type="match status" value="1"/>
</dbReference>
<keyword evidence="1" id="KW-0805">Transcription regulation</keyword>
<dbReference type="InterPro" id="IPR000524">
    <property type="entry name" value="Tscrpt_reg_HTH_GntR"/>
</dbReference>
<dbReference type="Pfam" id="PF07729">
    <property type="entry name" value="FCD"/>
    <property type="match status" value="1"/>
</dbReference>
<dbReference type="Proteomes" id="UP000593802">
    <property type="component" value="Chromosome"/>
</dbReference>
<feature type="domain" description="HTH gntR-type" evidence="4">
    <location>
        <begin position="6"/>
        <end position="73"/>
    </location>
</feature>
<dbReference type="InterPro" id="IPR036388">
    <property type="entry name" value="WH-like_DNA-bd_sf"/>
</dbReference>
<dbReference type="SUPFAM" id="SSF48008">
    <property type="entry name" value="GntR ligand-binding domain-like"/>
    <property type="match status" value="1"/>
</dbReference>
<evidence type="ECO:0000313" key="5">
    <source>
        <dbReference type="EMBL" id="BCJ86008.1"/>
    </source>
</evidence>
<gene>
    <name evidence="5" type="ORF">skT53_09930</name>
</gene>
<dbReference type="RefSeq" id="WP_200760057.1">
    <property type="nucleotide sequence ID" value="NZ_AP023366.1"/>
</dbReference>
<evidence type="ECO:0000259" key="4">
    <source>
        <dbReference type="PROSITE" id="PS50949"/>
    </source>
</evidence>
<dbReference type="Gene3D" id="1.20.120.530">
    <property type="entry name" value="GntR ligand-binding domain-like"/>
    <property type="match status" value="1"/>
</dbReference>
<dbReference type="GO" id="GO:0003700">
    <property type="term" value="F:DNA-binding transcription factor activity"/>
    <property type="evidence" value="ECO:0007669"/>
    <property type="project" value="InterPro"/>
</dbReference>
<dbReference type="SMART" id="SM00895">
    <property type="entry name" value="FCD"/>
    <property type="match status" value="1"/>
</dbReference>
<proteinExistence type="predicted"/>
<organism evidence="5 6">
    <name type="scientific">Effusibacillus dendaii</name>
    <dbReference type="NCBI Taxonomy" id="2743772"/>
    <lineage>
        <taxon>Bacteria</taxon>
        <taxon>Bacillati</taxon>
        <taxon>Bacillota</taxon>
        <taxon>Bacilli</taxon>
        <taxon>Bacillales</taxon>
        <taxon>Alicyclobacillaceae</taxon>
        <taxon>Effusibacillus</taxon>
    </lineage>
</organism>
<dbReference type="PANTHER" id="PTHR43537">
    <property type="entry name" value="TRANSCRIPTIONAL REGULATOR, GNTR FAMILY"/>
    <property type="match status" value="1"/>
</dbReference>
<dbReference type="KEGG" id="eff:skT53_09930"/>
<keyword evidence="2" id="KW-0238">DNA-binding</keyword>
<evidence type="ECO:0000313" key="6">
    <source>
        <dbReference type="Proteomes" id="UP000593802"/>
    </source>
</evidence>
<evidence type="ECO:0000256" key="1">
    <source>
        <dbReference type="ARBA" id="ARBA00023015"/>
    </source>
</evidence>
<dbReference type="InterPro" id="IPR011711">
    <property type="entry name" value="GntR_C"/>
</dbReference>
<dbReference type="SMART" id="SM00345">
    <property type="entry name" value="HTH_GNTR"/>
    <property type="match status" value="1"/>
</dbReference>
<keyword evidence="3" id="KW-0804">Transcription</keyword>
<evidence type="ECO:0000256" key="3">
    <source>
        <dbReference type="ARBA" id="ARBA00023163"/>
    </source>
</evidence>
<keyword evidence="6" id="KW-1185">Reference proteome</keyword>
<name>A0A7I8D773_9BACL</name>
<dbReference type="GO" id="GO:0003677">
    <property type="term" value="F:DNA binding"/>
    <property type="evidence" value="ECO:0007669"/>
    <property type="project" value="UniProtKB-KW"/>
</dbReference>
<dbReference type="EMBL" id="AP023366">
    <property type="protein sequence ID" value="BCJ86008.1"/>
    <property type="molecule type" value="Genomic_DNA"/>
</dbReference>
<reference evidence="5 6" key="1">
    <citation type="submission" date="2020-08" db="EMBL/GenBank/DDBJ databases">
        <title>Complete Genome Sequence of Effusibacillus dendaii Strain skT53, Isolated from Farmland soil.</title>
        <authorList>
            <person name="Konishi T."/>
            <person name="Kawasaki H."/>
        </authorList>
    </citation>
    <scope>NUCLEOTIDE SEQUENCE [LARGE SCALE GENOMIC DNA]</scope>
    <source>
        <strain evidence="6">skT53</strain>
    </source>
</reference>
<dbReference type="AlphaFoldDB" id="A0A7I8D773"/>